<feature type="region of interest" description="Disordered" evidence="1">
    <location>
        <begin position="42"/>
        <end position="73"/>
    </location>
</feature>
<dbReference type="AlphaFoldDB" id="A0A4Q0ZBE1"/>
<name>A0A4Q0ZBE1_9BACT</name>
<dbReference type="OrthoDB" id="5348248at2"/>
<sequence>MKDLKSTIIKTIISAIILLIAFKYLEKKPDAPTFNITIFKKEDSNEPPMPQKLKWHDPFKGVENLPSKPTPKE</sequence>
<evidence type="ECO:0000313" key="3">
    <source>
        <dbReference type="Proteomes" id="UP000290870"/>
    </source>
</evidence>
<accession>A0A4Q0ZBE1</accession>
<gene>
    <name evidence="2" type="ORF">CRU90_09405</name>
</gene>
<comment type="caution">
    <text evidence="2">The sequence shown here is derived from an EMBL/GenBank/DDBJ whole genome shotgun (WGS) entry which is preliminary data.</text>
</comment>
<dbReference type="Proteomes" id="UP000290870">
    <property type="component" value="Unassembled WGS sequence"/>
</dbReference>
<protein>
    <submittedName>
        <fullName evidence="2">Uncharacterized protein</fullName>
    </submittedName>
</protein>
<proteinExistence type="predicted"/>
<evidence type="ECO:0000256" key="1">
    <source>
        <dbReference type="SAM" id="MobiDB-lite"/>
    </source>
</evidence>
<dbReference type="RefSeq" id="WP_128987034.1">
    <property type="nucleotide sequence ID" value="NZ_PDJZ01000010.1"/>
</dbReference>
<organism evidence="2 3">
    <name type="scientific">Arcobacter cloacae</name>
    <dbReference type="NCBI Taxonomy" id="1054034"/>
    <lineage>
        <taxon>Bacteria</taxon>
        <taxon>Pseudomonadati</taxon>
        <taxon>Campylobacterota</taxon>
        <taxon>Epsilonproteobacteria</taxon>
        <taxon>Campylobacterales</taxon>
        <taxon>Arcobacteraceae</taxon>
        <taxon>Arcobacter</taxon>
    </lineage>
</organism>
<evidence type="ECO:0000313" key="2">
    <source>
        <dbReference type="EMBL" id="RXJ83594.1"/>
    </source>
</evidence>
<reference evidence="2 3" key="1">
    <citation type="submission" date="2017-10" db="EMBL/GenBank/DDBJ databases">
        <title>Genomics of the genus Arcobacter.</title>
        <authorList>
            <person name="Perez-Cataluna A."/>
            <person name="Figueras M.J."/>
        </authorList>
    </citation>
    <scope>NUCLEOTIDE SEQUENCE [LARGE SCALE GENOMIC DNA]</scope>
    <source>
        <strain evidence="2 3">F26</strain>
    </source>
</reference>
<dbReference type="EMBL" id="PDJZ01000010">
    <property type="protein sequence ID" value="RXJ83594.1"/>
    <property type="molecule type" value="Genomic_DNA"/>
</dbReference>